<proteinExistence type="predicted"/>
<feature type="transmembrane region" description="Helical" evidence="1">
    <location>
        <begin position="161"/>
        <end position="185"/>
    </location>
</feature>
<keyword evidence="1" id="KW-0472">Membrane</keyword>
<reference evidence="2 3" key="1">
    <citation type="submission" date="2022-09" db="EMBL/GenBank/DDBJ databases">
        <authorList>
            <person name="Palmer J.M."/>
        </authorList>
    </citation>
    <scope>NUCLEOTIDE SEQUENCE [LARGE SCALE GENOMIC DNA]</scope>
    <source>
        <strain evidence="2 3">DSM 7382</strain>
    </source>
</reference>
<accession>A0AAW0GFM4</accession>
<feature type="transmembrane region" description="Helical" evidence="1">
    <location>
        <begin position="53"/>
        <end position="73"/>
    </location>
</feature>
<dbReference type="Proteomes" id="UP001385951">
    <property type="component" value="Unassembled WGS sequence"/>
</dbReference>
<keyword evidence="3" id="KW-1185">Reference proteome</keyword>
<sequence>MTNWEAGHTQAVTNFMYRQTIMFIAGLYVYEYMCTFWFDWYLVTRKIVFKWPYVPYLVGRYLILLVLCGLIAINNITRPLNCEVVMPFLITAGLIAGACATCNLMIRTVVMWGHRREIVFVLILLSLGQVAFSVYAGTSLVKSHFCTTLRTCNVDYSGHTIFSSVFVYTVSYEFLVLVLTWIRVSKSSLMATLRSQGLWYFLLTFMVNLPAAVFPWLDLNDTMNMMFYTPGWSQIEISIRKLIVVPIQQRP</sequence>
<evidence type="ECO:0000313" key="3">
    <source>
        <dbReference type="Proteomes" id="UP001385951"/>
    </source>
</evidence>
<evidence type="ECO:0000256" key="1">
    <source>
        <dbReference type="SAM" id="Phobius"/>
    </source>
</evidence>
<keyword evidence="1" id="KW-1133">Transmembrane helix</keyword>
<organism evidence="2 3">
    <name type="scientific">Cerrena zonata</name>
    <dbReference type="NCBI Taxonomy" id="2478898"/>
    <lineage>
        <taxon>Eukaryota</taxon>
        <taxon>Fungi</taxon>
        <taxon>Dikarya</taxon>
        <taxon>Basidiomycota</taxon>
        <taxon>Agaricomycotina</taxon>
        <taxon>Agaricomycetes</taxon>
        <taxon>Polyporales</taxon>
        <taxon>Cerrenaceae</taxon>
        <taxon>Cerrena</taxon>
    </lineage>
</organism>
<feature type="transmembrane region" description="Helical" evidence="1">
    <location>
        <begin position="197"/>
        <end position="217"/>
    </location>
</feature>
<dbReference type="EMBL" id="JASBNA010000004">
    <property type="protein sequence ID" value="KAK7692160.1"/>
    <property type="molecule type" value="Genomic_DNA"/>
</dbReference>
<dbReference type="AlphaFoldDB" id="A0AAW0GFM4"/>
<keyword evidence="1" id="KW-0812">Transmembrane</keyword>
<gene>
    <name evidence="2" type="ORF">QCA50_003779</name>
</gene>
<name>A0AAW0GFM4_9APHY</name>
<protein>
    <submittedName>
        <fullName evidence="2">Uncharacterized protein</fullName>
    </submittedName>
</protein>
<feature type="transmembrane region" description="Helical" evidence="1">
    <location>
        <begin position="118"/>
        <end position="141"/>
    </location>
</feature>
<evidence type="ECO:0000313" key="2">
    <source>
        <dbReference type="EMBL" id="KAK7692160.1"/>
    </source>
</evidence>
<feature type="transmembrane region" description="Helical" evidence="1">
    <location>
        <begin position="20"/>
        <end position="41"/>
    </location>
</feature>
<comment type="caution">
    <text evidence="2">The sequence shown here is derived from an EMBL/GenBank/DDBJ whole genome shotgun (WGS) entry which is preliminary data.</text>
</comment>
<feature type="transmembrane region" description="Helical" evidence="1">
    <location>
        <begin position="85"/>
        <end position="106"/>
    </location>
</feature>